<proteinExistence type="predicted"/>
<dbReference type="InterPro" id="IPR003599">
    <property type="entry name" value="Ig_sub"/>
</dbReference>
<evidence type="ECO:0000259" key="9">
    <source>
        <dbReference type="PROSITE" id="PS50835"/>
    </source>
</evidence>
<dbReference type="GO" id="GO:0043065">
    <property type="term" value="P:positive regulation of apoptotic process"/>
    <property type="evidence" value="ECO:0007669"/>
    <property type="project" value="TreeGrafter"/>
</dbReference>
<evidence type="ECO:0000256" key="3">
    <source>
        <dbReference type="ARBA" id="ARBA00022741"/>
    </source>
</evidence>
<dbReference type="SMART" id="SM00220">
    <property type="entry name" value="S_TKc"/>
    <property type="match status" value="1"/>
</dbReference>
<feature type="compositionally biased region" description="Basic and acidic residues" evidence="7">
    <location>
        <begin position="470"/>
        <end position="492"/>
    </location>
</feature>
<dbReference type="InterPro" id="IPR017441">
    <property type="entry name" value="Protein_kinase_ATP_BS"/>
</dbReference>
<dbReference type="InterPro" id="IPR013098">
    <property type="entry name" value="Ig_I-set"/>
</dbReference>
<dbReference type="GO" id="GO:0004674">
    <property type="term" value="F:protein serine/threonine kinase activity"/>
    <property type="evidence" value="ECO:0007669"/>
    <property type="project" value="UniProtKB-KW"/>
</dbReference>
<evidence type="ECO:0000256" key="7">
    <source>
        <dbReference type="SAM" id="MobiDB-lite"/>
    </source>
</evidence>
<comment type="caution">
    <text evidence="10">The sequence shown here is derived from an EMBL/GenBank/DDBJ whole genome shotgun (WGS) entry which is preliminary data.</text>
</comment>
<feature type="domain" description="Protein kinase" evidence="8">
    <location>
        <begin position="648"/>
        <end position="901"/>
    </location>
</feature>
<evidence type="ECO:0000313" key="11">
    <source>
        <dbReference type="Proteomes" id="UP000691718"/>
    </source>
</evidence>
<evidence type="ECO:0000256" key="1">
    <source>
        <dbReference type="ARBA" id="ARBA00022527"/>
    </source>
</evidence>
<dbReference type="GO" id="GO:0035556">
    <property type="term" value="P:intracellular signal transduction"/>
    <property type="evidence" value="ECO:0007669"/>
    <property type="project" value="TreeGrafter"/>
</dbReference>
<evidence type="ECO:0000256" key="5">
    <source>
        <dbReference type="ARBA" id="ARBA00022840"/>
    </source>
</evidence>
<dbReference type="PANTHER" id="PTHR24342:SF20">
    <property type="entry name" value="MYOSIN LIGHT CHAIN KINASE, SMOOTH MUSCLE"/>
    <property type="match status" value="1"/>
</dbReference>
<dbReference type="PROSITE" id="PS50835">
    <property type="entry name" value="IG_LIKE"/>
    <property type="match status" value="1"/>
</dbReference>
<keyword evidence="11" id="KW-1185">Reference proteome</keyword>
<evidence type="ECO:0000256" key="6">
    <source>
        <dbReference type="PROSITE-ProRule" id="PRU10141"/>
    </source>
</evidence>
<dbReference type="SMART" id="SM00409">
    <property type="entry name" value="IG"/>
    <property type="match status" value="4"/>
</dbReference>
<evidence type="ECO:0000313" key="10">
    <source>
        <dbReference type="EMBL" id="CAG5003253.1"/>
    </source>
</evidence>
<dbReference type="EMBL" id="CAJQZP010000963">
    <property type="protein sequence ID" value="CAG5003253.1"/>
    <property type="molecule type" value="Genomic_DNA"/>
</dbReference>
<evidence type="ECO:0000256" key="2">
    <source>
        <dbReference type="ARBA" id="ARBA00022679"/>
    </source>
</evidence>
<keyword evidence="2" id="KW-0808">Transferase</keyword>
<protein>
    <submittedName>
        <fullName evidence="10">(apollo) hypothetical protein</fullName>
    </submittedName>
</protein>
<evidence type="ECO:0000256" key="4">
    <source>
        <dbReference type="ARBA" id="ARBA00022777"/>
    </source>
</evidence>
<accession>A0A8S3X6J8</accession>
<name>A0A8S3X6J8_PARAO</name>
<dbReference type="Pfam" id="PF00069">
    <property type="entry name" value="Pkinase"/>
    <property type="match status" value="1"/>
</dbReference>
<keyword evidence="4" id="KW-0418">Kinase</keyword>
<dbReference type="AlphaFoldDB" id="A0A8S3X6J8"/>
<dbReference type="OrthoDB" id="10260894at2759"/>
<evidence type="ECO:0000259" key="8">
    <source>
        <dbReference type="PROSITE" id="PS50011"/>
    </source>
</evidence>
<dbReference type="InterPro" id="IPR000719">
    <property type="entry name" value="Prot_kinase_dom"/>
</dbReference>
<reference evidence="10" key="1">
    <citation type="submission" date="2021-04" db="EMBL/GenBank/DDBJ databases">
        <authorList>
            <person name="Tunstrom K."/>
        </authorList>
    </citation>
    <scope>NUCLEOTIDE SEQUENCE</scope>
</reference>
<dbReference type="InterPro" id="IPR008271">
    <property type="entry name" value="Ser/Thr_kinase_AS"/>
</dbReference>
<dbReference type="GO" id="GO:0005634">
    <property type="term" value="C:nucleus"/>
    <property type="evidence" value="ECO:0007669"/>
    <property type="project" value="TreeGrafter"/>
</dbReference>
<feature type="region of interest" description="Disordered" evidence="7">
    <location>
        <begin position="466"/>
        <end position="493"/>
    </location>
</feature>
<sequence>MATNYRLNFDLPMFQLHIEVPLQDIIVDEFSVALLECKISAQKIPSFTWYKDGQVISPSERIKITSNNEWYRLEIKSVAAHDYGVYTIICSDGIRQRMSKANLYVRPVRNFYDNYGIVYMNPCPRESVAVFRHLIDLSLQIGERIELEIELKSACAEDFLWYKSNNLIDQDPRTIILKDSKTSTLSILRARKSDTGLYHVVAKTNRGITSSFAEVIVTNVLGIKGSIPSVIEHFPDELEIYVKENTRIMCKAKIDSHTLTRISKDGLDIYDRFKITIEEYGGGYIGLEIVDPCLHDAGEYTLTLHHLVTGLTHSSSCFLSIQKLPAIILPFIRLLKPMDSVVACFGSKLILKCSFDLQGYDYYFVNWTVGHFRVERSNYRFNVVCNGGDFYLVIKQLEPDMGGLVACELRRLLPNRRSILDVTISSNIIIVPPAFFDHEITLYKARKTKFYYRTCSNITHAGVVEAPSRNSERETPGVSSWRDETQKKEVKKNPAPGDVIMEFQYCRLENNNSCFIEIIKQCGAVDCSTLTVHKKVVADVAPAAADDQPQKASNIVVIKWQSDLDTWYAVDFYQPDGTFFEAGLTSLPMFEVNDPPIEKILKFQIRATPRMAALTDSQVVCISPFQDEPTSSGTCELKEMKLFDHSYRKTDNLIGSGAFGSVVLVKDKRGKYYAAKILKTRTQKKRDNALREFDIMKQLTHPKVVELIEAFSSKDTFVLVMNYLWGAELFERIVEEEHIKEVDVVPYVRQTCEALEYLHALKIVHLDIKPENIICLSPNSRQIKLIDFGLARILKDDYVTRAIYGTRDYVAPEVLNYEQLTLACDMWSFGVVTYMLLSGVMPFAGEGWPQRSANITRANYNYRDPAFEEISDLAKDFVDRLLVLNPAGRMTASMALNHQWILDGPPKGTKAGHMKQARQNLKSYLANYKARWQRAGNVMIAAHRLRNQVGQRSADAERAPLQVT</sequence>
<feature type="domain" description="Ig-like" evidence="9">
    <location>
        <begin position="12"/>
        <end position="87"/>
    </location>
</feature>
<dbReference type="PANTHER" id="PTHR24342">
    <property type="entry name" value="SERINE/THREONINE-PROTEIN KINASE 17"/>
    <property type="match status" value="1"/>
</dbReference>
<dbReference type="PROSITE" id="PS00108">
    <property type="entry name" value="PROTEIN_KINASE_ST"/>
    <property type="match status" value="1"/>
</dbReference>
<dbReference type="Proteomes" id="UP000691718">
    <property type="component" value="Unassembled WGS sequence"/>
</dbReference>
<dbReference type="Pfam" id="PF07679">
    <property type="entry name" value="I-set"/>
    <property type="match status" value="2"/>
</dbReference>
<keyword evidence="5 6" id="KW-0067">ATP-binding</keyword>
<dbReference type="PROSITE" id="PS50011">
    <property type="entry name" value="PROTEIN_KINASE_DOM"/>
    <property type="match status" value="1"/>
</dbReference>
<keyword evidence="1" id="KW-0723">Serine/threonine-protein kinase</keyword>
<gene>
    <name evidence="10" type="ORF">PAPOLLO_LOCUS14208</name>
</gene>
<dbReference type="GO" id="GO:0005524">
    <property type="term" value="F:ATP binding"/>
    <property type="evidence" value="ECO:0007669"/>
    <property type="project" value="UniProtKB-UniRule"/>
</dbReference>
<organism evidence="10 11">
    <name type="scientific">Parnassius apollo</name>
    <name type="common">Apollo butterfly</name>
    <name type="synonym">Papilio apollo</name>
    <dbReference type="NCBI Taxonomy" id="110799"/>
    <lineage>
        <taxon>Eukaryota</taxon>
        <taxon>Metazoa</taxon>
        <taxon>Ecdysozoa</taxon>
        <taxon>Arthropoda</taxon>
        <taxon>Hexapoda</taxon>
        <taxon>Insecta</taxon>
        <taxon>Pterygota</taxon>
        <taxon>Neoptera</taxon>
        <taxon>Endopterygota</taxon>
        <taxon>Lepidoptera</taxon>
        <taxon>Glossata</taxon>
        <taxon>Ditrysia</taxon>
        <taxon>Papilionoidea</taxon>
        <taxon>Papilionidae</taxon>
        <taxon>Parnassiinae</taxon>
        <taxon>Parnassini</taxon>
        <taxon>Parnassius</taxon>
        <taxon>Parnassius</taxon>
    </lineage>
</organism>
<feature type="binding site" evidence="6">
    <location>
        <position position="676"/>
    </location>
    <ligand>
        <name>ATP</name>
        <dbReference type="ChEBI" id="CHEBI:30616"/>
    </ligand>
</feature>
<dbReference type="InterPro" id="IPR007110">
    <property type="entry name" value="Ig-like_dom"/>
</dbReference>
<dbReference type="PIRSF" id="PIRSF000615">
    <property type="entry name" value="TyrPK_CSF1-R"/>
    <property type="match status" value="1"/>
</dbReference>
<keyword evidence="3 6" id="KW-0547">Nucleotide-binding</keyword>
<dbReference type="PROSITE" id="PS00107">
    <property type="entry name" value="PROTEIN_KINASE_ATP"/>
    <property type="match status" value="1"/>
</dbReference>